<feature type="transmembrane region" description="Helical" evidence="2">
    <location>
        <begin position="91"/>
        <end position="109"/>
    </location>
</feature>
<dbReference type="GO" id="GO:0030474">
    <property type="term" value="P:spindle pole body duplication"/>
    <property type="evidence" value="ECO:0007669"/>
    <property type="project" value="TreeGrafter"/>
</dbReference>
<reference evidence="3" key="1">
    <citation type="journal article" date="2019" name="G3 (Bethesda)">
        <title>Genome Assemblies of Two Rare Opportunistic Yeast Pathogens: Diutina rugosa (syn. Candida rugosa) and Trichomonascus ciferrii (syn. Candida ciferrii).</title>
        <authorList>
            <person name="Mixao V."/>
            <person name="Saus E."/>
            <person name="Hansen A.P."/>
            <person name="Lass-Florl C."/>
            <person name="Gabaldon T."/>
        </authorList>
    </citation>
    <scope>NUCLEOTIDE SEQUENCE</scope>
    <source>
        <strain evidence="3">CBS 4856</strain>
    </source>
</reference>
<evidence type="ECO:0000256" key="2">
    <source>
        <dbReference type="SAM" id="Phobius"/>
    </source>
</evidence>
<dbReference type="AlphaFoldDB" id="A0A642UEB0"/>
<dbReference type="Proteomes" id="UP000761534">
    <property type="component" value="Unassembled WGS sequence"/>
</dbReference>
<organism evidence="3 4">
    <name type="scientific">Trichomonascus ciferrii</name>
    <dbReference type="NCBI Taxonomy" id="44093"/>
    <lineage>
        <taxon>Eukaryota</taxon>
        <taxon>Fungi</taxon>
        <taxon>Dikarya</taxon>
        <taxon>Ascomycota</taxon>
        <taxon>Saccharomycotina</taxon>
        <taxon>Dipodascomycetes</taxon>
        <taxon>Dipodascales</taxon>
        <taxon>Trichomonascaceae</taxon>
        <taxon>Trichomonascus</taxon>
        <taxon>Trichomonascus ciferrii complex</taxon>
    </lineage>
</organism>
<feature type="region of interest" description="Disordered" evidence="1">
    <location>
        <begin position="14"/>
        <end position="75"/>
    </location>
</feature>
<keyword evidence="2" id="KW-1133">Transmembrane helix</keyword>
<dbReference type="InterPro" id="IPR012578">
    <property type="entry name" value="Nucl_pore_cmplx"/>
</dbReference>
<dbReference type="PANTHER" id="PTHR28003">
    <property type="entry name" value="NUCLEOPORIN POM34"/>
    <property type="match status" value="1"/>
</dbReference>
<keyword evidence="2" id="KW-0472">Membrane</keyword>
<protein>
    <recommendedName>
        <fullName evidence="5">Nuclear pore complex component</fullName>
    </recommendedName>
</protein>
<keyword evidence="2" id="KW-0812">Transmembrane</keyword>
<name>A0A642UEB0_9ASCO</name>
<dbReference type="GO" id="GO:0070762">
    <property type="term" value="C:nuclear pore transmembrane ring"/>
    <property type="evidence" value="ECO:0007669"/>
    <property type="project" value="TreeGrafter"/>
</dbReference>
<feature type="compositionally biased region" description="Polar residues" evidence="1">
    <location>
        <begin position="30"/>
        <end position="69"/>
    </location>
</feature>
<dbReference type="GO" id="GO:0005640">
    <property type="term" value="C:nuclear outer membrane"/>
    <property type="evidence" value="ECO:0007669"/>
    <property type="project" value="TreeGrafter"/>
</dbReference>
<proteinExistence type="predicted"/>
<feature type="compositionally biased region" description="Polar residues" evidence="1">
    <location>
        <begin position="249"/>
        <end position="263"/>
    </location>
</feature>
<feature type="compositionally biased region" description="Low complexity" evidence="1">
    <location>
        <begin position="180"/>
        <end position="189"/>
    </location>
</feature>
<comment type="caution">
    <text evidence="3">The sequence shown here is derived from an EMBL/GenBank/DDBJ whole genome shotgun (WGS) entry which is preliminary data.</text>
</comment>
<keyword evidence="4" id="KW-1185">Reference proteome</keyword>
<evidence type="ECO:0008006" key="5">
    <source>
        <dbReference type="Google" id="ProtNLM"/>
    </source>
</evidence>
<evidence type="ECO:0000313" key="4">
    <source>
        <dbReference type="Proteomes" id="UP000761534"/>
    </source>
</evidence>
<accession>A0A642UEB0</accession>
<gene>
    <name evidence="3" type="ORF">TRICI_006717</name>
</gene>
<sequence>MSFENSPFAKSLYISGTPKKSGGEKPVGGSPSQFVTPKRTTPSKDSPSSAGKFSTPPNAYKPTTPSEVPTGSWEHPSLKDIRRRTVNKELVLRKVLVNLGVLLSIYLLGRLARRTPLSLYLDWVRGQGPVLSAIATYGHLGLQLLCFFNVVVGLSQIFQPPEKFDDLPITPSQRKLLGLPESPNSARSSPSPPRYLKSSPQARVSPRPSPLSKTSSSPLSKSTATFGTPSKNGNNSNTNTPSSKQTNTLANDSPNSASGTPFTPTGRYLYMTDSPNRRSSLRRL</sequence>
<dbReference type="GO" id="GO:0006606">
    <property type="term" value="P:protein import into nucleus"/>
    <property type="evidence" value="ECO:0007669"/>
    <property type="project" value="TreeGrafter"/>
</dbReference>
<evidence type="ECO:0000313" key="3">
    <source>
        <dbReference type="EMBL" id="KAA8897537.1"/>
    </source>
</evidence>
<dbReference type="PANTHER" id="PTHR28003:SF1">
    <property type="entry name" value="NUCLEOPORIN POM34"/>
    <property type="match status" value="1"/>
</dbReference>
<feature type="region of interest" description="Disordered" evidence="1">
    <location>
        <begin position="163"/>
        <end position="284"/>
    </location>
</feature>
<dbReference type="OrthoDB" id="429932at2759"/>
<feature type="transmembrane region" description="Helical" evidence="2">
    <location>
        <begin position="129"/>
        <end position="154"/>
    </location>
</feature>
<evidence type="ECO:0000256" key="1">
    <source>
        <dbReference type="SAM" id="MobiDB-lite"/>
    </source>
</evidence>
<feature type="compositionally biased region" description="Low complexity" evidence="1">
    <location>
        <begin position="210"/>
        <end position="248"/>
    </location>
</feature>
<dbReference type="Pfam" id="PF08058">
    <property type="entry name" value="NPCC"/>
    <property type="match status" value="1"/>
</dbReference>
<dbReference type="VEuPathDB" id="FungiDB:TRICI_006717"/>
<dbReference type="EMBL" id="SWFS01000562">
    <property type="protein sequence ID" value="KAA8897537.1"/>
    <property type="molecule type" value="Genomic_DNA"/>
</dbReference>